<dbReference type="InterPro" id="IPR051551">
    <property type="entry name" value="Autotransporter_adhesion"/>
</dbReference>
<dbReference type="InterPro" id="IPR005546">
    <property type="entry name" value="Autotransporte_beta"/>
</dbReference>
<dbReference type="SUPFAM" id="SSF52743">
    <property type="entry name" value="Subtilisin-like"/>
    <property type="match status" value="1"/>
</dbReference>
<dbReference type="InterPro" id="IPR036709">
    <property type="entry name" value="Autotransporte_beta_dom_sf"/>
</dbReference>
<reference evidence="4" key="1">
    <citation type="submission" date="2018-11" db="EMBL/GenBank/DDBJ databases">
        <title>Genomes From Bacteria Associated with the Canine Oral Cavity: a Test Case for Automated Genome-Based Taxonomic Assignment.</title>
        <authorList>
            <person name="Coil D.A."/>
            <person name="Jospin G."/>
            <person name="Darling A.E."/>
            <person name="Wallis C."/>
            <person name="Davis I.J."/>
            <person name="Harris S."/>
            <person name="Eisen J.A."/>
            <person name="Holcombe L.J."/>
            <person name="O'Flynn C."/>
        </authorList>
    </citation>
    <scope>NUCLEOTIDE SEQUENCE [LARGE SCALE GENOMIC DNA]</scope>
    <source>
        <strain evidence="4">OH5060</strain>
    </source>
</reference>
<feature type="region of interest" description="Disordered" evidence="2">
    <location>
        <begin position="30"/>
        <end position="70"/>
    </location>
</feature>
<sequence>MRKEILKSKMMLIALASILFVSCGGGGGGGGGGSSNLPINPSKPTPSRPVETDPAYKFPTTSNPLDSRKGNMSALKTSLYNDQVASGTSIPKDTRETDGLVAGVNEGKLEGSGVKVAILDANFQDAVRTSVEDKNGKTVDKDGNALVPRRDRTLTTIYTDVDILAHPNKYSENAISGTERATSVEHGEEVLEVVRDIEYAPNYLATTYAGAIGGNNPRNKINVILGTVGLDYKSKRDNKEKIGAIIPKQETYDAALASFGNQSVKIFNQSFGSDESYEDPKYAAYENSGESPLYFFKSSATDTNKPMIPYFKDVVNNKGGLFIWSAGNTKNRASSLDAGLPYFDKSLEKGWISVVGVVAKKDDGYFTKYNVIDGLSHAGSDAAYWSISADERGMKKIVSVDAQGNANISTGIGSSYAAPRVTRAAALVYEKYDWMTNDQIRQTLFTTTDETDVTFRKPGRRVSSSPDSEYGWGMLNQARALKGPGAFMNVTSNSSASKVFNANVPSGTSSYFDNDIFGDGGLKKLGDGTLHLTGNNSFSGGSTVTAGTLEIHQIHSSPITVGTNGTLVLNPKAIVGYDSWAWETIDTVSPQKITDSGLKLKNYGTVRFNGTTAIIGGDYVAYAGSDTQVGFKNSVKVLGKIRIQNGNISVLSNDYVSQNEKATIMQGKTFEGNIASVETNGMRTANVEVKDGKVVATMSRQNPVEYVGEEALASTKNVAGNVENVFQDLDRKVKDGTATKEELAMGATIQNMERETFATASEMMSGEIYASAQALTFSQAQNVNRDLSNRLAGLDNFKNSNKDSEVWFSVLGSGGKLRRDGYASADTRVTGGQFGIDTKFEGTTTLGVAMNYSYAKANFNRYAGESMSNMVGVSFYGKQELPYGFYTAGRLGLSNISSKVERELLTSTGETLTGKINHHDKMLSAYIEIGKKFGWFTPFIGYSQDYLRRGSFNESEASWGIKADSKNYRATNFLVGARAEYVADKYKLQAYVTQAINTDKRDLTYEGNFTGSNVKQKFQGVKQAKNTTWIGFGVFRELSPVFGVYGNVDFRVEDKKWADSIISTGLQYRF</sequence>
<accession>A0A3P1VUT1</accession>
<dbReference type="Pfam" id="PF12951">
    <property type="entry name" value="PATR"/>
    <property type="match status" value="1"/>
</dbReference>
<dbReference type="Pfam" id="PF03797">
    <property type="entry name" value="Autotransporter"/>
    <property type="match status" value="1"/>
</dbReference>
<dbReference type="InterPro" id="IPR034061">
    <property type="entry name" value="Peptidases_S8_Autotransporter"/>
</dbReference>
<dbReference type="SMART" id="SM00869">
    <property type="entry name" value="Autotransporter"/>
    <property type="match status" value="1"/>
</dbReference>
<evidence type="ECO:0000256" key="1">
    <source>
        <dbReference type="ARBA" id="ARBA00022729"/>
    </source>
</evidence>
<dbReference type="InterPro" id="IPR013425">
    <property type="entry name" value="Autotrns_rpt"/>
</dbReference>
<dbReference type="Pfam" id="PF00082">
    <property type="entry name" value="Peptidase_S8"/>
    <property type="match status" value="1"/>
</dbReference>
<dbReference type="PANTHER" id="PTHR35037:SF3">
    <property type="entry name" value="C-TERMINAL REGION OF AIDA-LIKE PROTEIN"/>
    <property type="match status" value="1"/>
</dbReference>
<dbReference type="EMBL" id="RQZD01000005">
    <property type="protein sequence ID" value="RRD37899.1"/>
    <property type="molecule type" value="Genomic_DNA"/>
</dbReference>
<dbReference type="Gene3D" id="3.40.50.200">
    <property type="entry name" value="Peptidase S8/S53 domain"/>
    <property type="match status" value="1"/>
</dbReference>
<dbReference type="AlphaFoldDB" id="A0A3P1VUT1"/>
<dbReference type="PANTHER" id="PTHR35037">
    <property type="entry name" value="C-TERMINAL REGION OF AIDA-LIKE PROTEIN"/>
    <property type="match status" value="1"/>
</dbReference>
<comment type="caution">
    <text evidence="4">The sequence shown here is derived from an EMBL/GenBank/DDBJ whole genome shotgun (WGS) entry which is preliminary data.</text>
</comment>
<feature type="domain" description="Autotransporter" evidence="3">
    <location>
        <begin position="799"/>
        <end position="1070"/>
    </location>
</feature>
<dbReference type="InterPro" id="IPR036852">
    <property type="entry name" value="Peptidase_S8/S53_dom_sf"/>
</dbReference>
<keyword evidence="1" id="KW-0732">Signal</keyword>
<evidence type="ECO:0000256" key="2">
    <source>
        <dbReference type="SAM" id="MobiDB-lite"/>
    </source>
</evidence>
<gene>
    <name evidence="4" type="ORF">EII28_03550</name>
</gene>
<dbReference type="Gene3D" id="2.40.128.130">
    <property type="entry name" value="Autotransporter beta-domain"/>
    <property type="match status" value="1"/>
</dbReference>
<organism evidence="4">
    <name type="scientific">Fusobacterium nucleatum</name>
    <dbReference type="NCBI Taxonomy" id="851"/>
    <lineage>
        <taxon>Bacteria</taxon>
        <taxon>Fusobacteriati</taxon>
        <taxon>Fusobacteriota</taxon>
        <taxon>Fusobacteriia</taxon>
        <taxon>Fusobacteriales</taxon>
        <taxon>Fusobacteriaceae</taxon>
        <taxon>Fusobacterium</taxon>
    </lineage>
</organism>
<evidence type="ECO:0000313" key="4">
    <source>
        <dbReference type="EMBL" id="RRD37899.1"/>
    </source>
</evidence>
<protein>
    <submittedName>
        <fullName evidence="4">Autotransporter domain-containing protein</fullName>
    </submittedName>
</protein>
<dbReference type="SUPFAM" id="SSF103515">
    <property type="entry name" value="Autotransporter"/>
    <property type="match status" value="1"/>
</dbReference>
<dbReference type="GO" id="GO:0006508">
    <property type="term" value="P:proteolysis"/>
    <property type="evidence" value="ECO:0007669"/>
    <property type="project" value="InterPro"/>
</dbReference>
<dbReference type="PROSITE" id="PS51208">
    <property type="entry name" value="AUTOTRANSPORTER"/>
    <property type="match status" value="1"/>
</dbReference>
<dbReference type="GO" id="GO:0004252">
    <property type="term" value="F:serine-type endopeptidase activity"/>
    <property type="evidence" value="ECO:0007669"/>
    <property type="project" value="InterPro"/>
</dbReference>
<evidence type="ECO:0000259" key="3">
    <source>
        <dbReference type="PROSITE" id="PS51208"/>
    </source>
</evidence>
<name>A0A3P1VUT1_FUSNU</name>
<dbReference type="NCBIfam" id="TIGR02601">
    <property type="entry name" value="autotrns_rpt"/>
    <property type="match status" value="1"/>
</dbReference>
<dbReference type="CDD" id="cd04848">
    <property type="entry name" value="Peptidases_S8_Autotransporter_serine_protease_like"/>
    <property type="match status" value="1"/>
</dbReference>
<dbReference type="InterPro" id="IPR000209">
    <property type="entry name" value="Peptidase_S8/S53_dom"/>
</dbReference>
<dbReference type="PROSITE" id="PS51257">
    <property type="entry name" value="PROKAR_LIPOPROTEIN"/>
    <property type="match status" value="1"/>
</dbReference>
<dbReference type="NCBIfam" id="NF033865">
    <property type="entry name" value="fusolisin"/>
    <property type="match status" value="1"/>
</dbReference>
<proteinExistence type="predicted"/>